<evidence type="ECO:0000259" key="1">
    <source>
        <dbReference type="Pfam" id="PF00668"/>
    </source>
</evidence>
<dbReference type="InterPro" id="IPR023213">
    <property type="entry name" value="CAT-like_dom_sf"/>
</dbReference>
<feature type="non-terminal residue" evidence="2">
    <location>
        <position position="75"/>
    </location>
</feature>
<dbReference type="Gene3D" id="3.30.559.10">
    <property type="entry name" value="Chloramphenicol acetyltransferase-like domain"/>
    <property type="match status" value="1"/>
</dbReference>
<dbReference type="SUPFAM" id="SSF52777">
    <property type="entry name" value="CoA-dependent acyltransferases"/>
    <property type="match status" value="1"/>
</dbReference>
<reference evidence="3" key="1">
    <citation type="submission" date="2015-07" db="EMBL/GenBank/DDBJ databases">
        <authorList>
            <person name="Ju K.-S."/>
            <person name="Doroghazi J.R."/>
            <person name="Metcalf W.W."/>
        </authorList>
    </citation>
    <scope>NUCLEOTIDE SEQUENCE [LARGE SCALE GENOMIC DNA]</scope>
    <source>
        <strain evidence="3">NRRL ISP-5002</strain>
    </source>
</reference>
<comment type="caution">
    <text evidence="2">The sequence shown here is derived from an EMBL/GenBank/DDBJ whole genome shotgun (WGS) entry which is preliminary data.</text>
</comment>
<dbReference type="GO" id="GO:0003824">
    <property type="term" value="F:catalytic activity"/>
    <property type="evidence" value="ECO:0007669"/>
    <property type="project" value="InterPro"/>
</dbReference>
<evidence type="ECO:0000313" key="3">
    <source>
        <dbReference type="Proteomes" id="UP000037982"/>
    </source>
</evidence>
<organism evidence="2 3">
    <name type="scientific">Streptomyces chattanoogensis</name>
    <dbReference type="NCBI Taxonomy" id="66876"/>
    <lineage>
        <taxon>Bacteria</taxon>
        <taxon>Bacillati</taxon>
        <taxon>Actinomycetota</taxon>
        <taxon>Actinomycetes</taxon>
        <taxon>Kitasatosporales</taxon>
        <taxon>Streptomycetaceae</taxon>
        <taxon>Streptomyces</taxon>
    </lineage>
</organism>
<evidence type="ECO:0000313" key="2">
    <source>
        <dbReference type="EMBL" id="KPC61627.1"/>
    </source>
</evidence>
<feature type="domain" description="Condensation" evidence="1">
    <location>
        <begin position="4"/>
        <end position="72"/>
    </location>
</feature>
<protein>
    <recommendedName>
        <fullName evidence="1">Condensation domain-containing protein</fullName>
    </recommendedName>
</protein>
<name>A0A0N0XTW4_9ACTN</name>
<sequence>MIQSSLAQQRLWFLNQLENASATYNLPFVLRLRGVVDRDALGSALRDTVMRQESLRTVFVDEGGIPWQRVLEPEE</sequence>
<dbReference type="Proteomes" id="UP000037982">
    <property type="component" value="Unassembled WGS sequence"/>
</dbReference>
<dbReference type="Pfam" id="PF00668">
    <property type="entry name" value="Condensation"/>
    <property type="match status" value="1"/>
</dbReference>
<gene>
    <name evidence="2" type="ORF">ADL29_23705</name>
</gene>
<dbReference type="AlphaFoldDB" id="A0A0N0XTW4"/>
<accession>A0A0N0XTW4</accession>
<dbReference type="GO" id="GO:0008610">
    <property type="term" value="P:lipid biosynthetic process"/>
    <property type="evidence" value="ECO:0007669"/>
    <property type="project" value="UniProtKB-ARBA"/>
</dbReference>
<dbReference type="EMBL" id="LGKG01000146">
    <property type="protein sequence ID" value="KPC61627.1"/>
    <property type="molecule type" value="Genomic_DNA"/>
</dbReference>
<keyword evidence="3" id="KW-1185">Reference proteome</keyword>
<dbReference type="RefSeq" id="WP_053925599.1">
    <property type="nucleotide sequence ID" value="NZ_LGKG01000146.1"/>
</dbReference>
<proteinExistence type="predicted"/>
<dbReference type="InterPro" id="IPR001242">
    <property type="entry name" value="Condensation_dom"/>
</dbReference>